<accession>A0A369WBR8</accession>
<dbReference type="SUPFAM" id="SSF46894">
    <property type="entry name" value="C-terminal effector domain of the bipartite response regulators"/>
    <property type="match status" value="1"/>
</dbReference>
<evidence type="ECO:0000313" key="2">
    <source>
        <dbReference type="EMBL" id="RDE19458.1"/>
    </source>
</evidence>
<gene>
    <name evidence="2" type="ORF">DV711_11230</name>
</gene>
<proteinExistence type="predicted"/>
<dbReference type="InterPro" id="IPR036388">
    <property type="entry name" value="WH-like_DNA-bd_sf"/>
</dbReference>
<dbReference type="AlphaFoldDB" id="A0A369WBR8"/>
<reference evidence="2 3" key="1">
    <citation type="submission" date="2018-07" db="EMBL/GenBank/DDBJ databases">
        <title>Motiliproteus coralliicola sp. nov., a bacterium isolated from Coral.</title>
        <authorList>
            <person name="Wang G."/>
        </authorList>
    </citation>
    <scope>NUCLEOTIDE SEQUENCE [LARGE SCALE GENOMIC DNA]</scope>
    <source>
        <strain evidence="2 3">C34</strain>
    </source>
</reference>
<dbReference type="PROSITE" id="PS50043">
    <property type="entry name" value="HTH_LUXR_2"/>
    <property type="match status" value="1"/>
</dbReference>
<dbReference type="CDD" id="cd06170">
    <property type="entry name" value="LuxR_C_like"/>
    <property type="match status" value="1"/>
</dbReference>
<evidence type="ECO:0000313" key="3">
    <source>
        <dbReference type="Proteomes" id="UP000253769"/>
    </source>
</evidence>
<dbReference type="Gene3D" id="1.10.10.10">
    <property type="entry name" value="Winged helix-like DNA-binding domain superfamily/Winged helix DNA-binding domain"/>
    <property type="match status" value="1"/>
</dbReference>
<organism evidence="2 3">
    <name type="scientific">Motiliproteus coralliicola</name>
    <dbReference type="NCBI Taxonomy" id="2283196"/>
    <lineage>
        <taxon>Bacteria</taxon>
        <taxon>Pseudomonadati</taxon>
        <taxon>Pseudomonadota</taxon>
        <taxon>Gammaproteobacteria</taxon>
        <taxon>Oceanospirillales</taxon>
        <taxon>Oceanospirillaceae</taxon>
        <taxon>Motiliproteus</taxon>
    </lineage>
</organism>
<keyword evidence="3" id="KW-1185">Reference proteome</keyword>
<dbReference type="PRINTS" id="PR00038">
    <property type="entry name" value="HTHLUXR"/>
</dbReference>
<dbReference type="EMBL" id="QQOH01000003">
    <property type="protein sequence ID" value="RDE19458.1"/>
    <property type="molecule type" value="Genomic_DNA"/>
</dbReference>
<dbReference type="InterPro" id="IPR000792">
    <property type="entry name" value="Tscrpt_reg_LuxR_C"/>
</dbReference>
<dbReference type="OrthoDB" id="5497412at2"/>
<dbReference type="GO" id="GO:0006355">
    <property type="term" value="P:regulation of DNA-templated transcription"/>
    <property type="evidence" value="ECO:0007669"/>
    <property type="project" value="InterPro"/>
</dbReference>
<dbReference type="RefSeq" id="WP_114695803.1">
    <property type="nucleotide sequence ID" value="NZ_QQOH01000003.1"/>
</dbReference>
<dbReference type="Proteomes" id="UP000253769">
    <property type="component" value="Unassembled WGS sequence"/>
</dbReference>
<sequence>MSSDTMLGLIDAIYSSASDPLSWPDTANRIQQAIGGHSVNFALENTREPQLTYLYTNGVSQEDTRFYLREIAYKDEVTAVYNHLSVGSAVMCQSVFDERTLHSMYCYQEFYQRVDFENFNAGLFYRDDDRRGWISVVRGLSDKPFSPEAYQLMVDLLPHLKRAFAINLRLLEASKASRIGIDALEHLSAGVVLLSDRGEVITHNSRANPFLYPRNCKSQSYKVQLPDVRATNRLHKLIRATLSDHNLDSDGVVNFVDKGIKKSVLCFPWHSTDQQLDWLGNFAGCILFIISPSDASLPDQQLRHLFDLTKSEVKVLQGILDGVPVKALSDDLFVTEATVRFHLRNLLKKTESRNQAEMISKVMRLVSTFVS</sequence>
<name>A0A369WBR8_9GAMM</name>
<evidence type="ECO:0000259" key="1">
    <source>
        <dbReference type="PROSITE" id="PS50043"/>
    </source>
</evidence>
<feature type="domain" description="HTH luxR-type" evidence="1">
    <location>
        <begin position="301"/>
        <end position="366"/>
    </location>
</feature>
<comment type="caution">
    <text evidence="2">The sequence shown here is derived from an EMBL/GenBank/DDBJ whole genome shotgun (WGS) entry which is preliminary data.</text>
</comment>
<dbReference type="InterPro" id="IPR016032">
    <property type="entry name" value="Sig_transdc_resp-reg_C-effctor"/>
</dbReference>
<dbReference type="Pfam" id="PF00196">
    <property type="entry name" value="GerE"/>
    <property type="match status" value="1"/>
</dbReference>
<dbReference type="GO" id="GO:0003677">
    <property type="term" value="F:DNA binding"/>
    <property type="evidence" value="ECO:0007669"/>
    <property type="project" value="InterPro"/>
</dbReference>
<dbReference type="SMART" id="SM00421">
    <property type="entry name" value="HTH_LUXR"/>
    <property type="match status" value="1"/>
</dbReference>
<protein>
    <submittedName>
        <fullName evidence="2">LuxR family transcriptional regulator</fullName>
    </submittedName>
</protein>